<organism evidence="1 2">
    <name type="scientific">Nibribacter koreensis</name>
    <dbReference type="NCBI Taxonomy" id="1084519"/>
    <lineage>
        <taxon>Bacteria</taxon>
        <taxon>Pseudomonadati</taxon>
        <taxon>Bacteroidota</taxon>
        <taxon>Cytophagia</taxon>
        <taxon>Cytophagales</taxon>
        <taxon>Hymenobacteraceae</taxon>
        <taxon>Nibribacter</taxon>
    </lineage>
</organism>
<keyword evidence="2" id="KW-1185">Reference proteome</keyword>
<reference evidence="2" key="1">
    <citation type="journal article" date="2019" name="Int. J. Syst. Evol. Microbiol.">
        <title>The Global Catalogue of Microorganisms (GCM) 10K type strain sequencing project: providing services to taxonomists for standard genome sequencing and annotation.</title>
        <authorList>
            <consortium name="The Broad Institute Genomics Platform"/>
            <consortium name="The Broad Institute Genome Sequencing Center for Infectious Disease"/>
            <person name="Wu L."/>
            <person name="Ma J."/>
        </authorList>
    </citation>
    <scope>NUCLEOTIDE SEQUENCE [LARGE SCALE GENOMIC DNA]</scope>
    <source>
        <strain evidence="2">JCM 17917</strain>
    </source>
</reference>
<dbReference type="EMBL" id="BAABGX010000002">
    <property type="protein sequence ID" value="GAA4305417.1"/>
    <property type="molecule type" value="Genomic_DNA"/>
</dbReference>
<comment type="caution">
    <text evidence="1">The sequence shown here is derived from an EMBL/GenBank/DDBJ whole genome shotgun (WGS) entry which is preliminary data.</text>
</comment>
<name>A0ABP8FJR3_9BACT</name>
<evidence type="ECO:0000313" key="2">
    <source>
        <dbReference type="Proteomes" id="UP001501844"/>
    </source>
</evidence>
<proteinExistence type="predicted"/>
<sequence length="145" mass="16930">MQVGISRHIKISYRQDMQTVIIRWQQPVSFTEFKLNCLAILALAKENAASCWLLDCRSKGEVTQQESEWLVEEFYPKALQMVASQLCVAWLLNPRQMQRLQEGETFTALTEPHPNVHRKAFMTELEAVEWLEHSIEEYSCRSKAK</sequence>
<protein>
    <recommendedName>
        <fullName evidence="3">SpoIIAA-like</fullName>
    </recommendedName>
</protein>
<gene>
    <name evidence="1" type="ORF">GCM10023183_19630</name>
</gene>
<accession>A0ABP8FJR3</accession>
<dbReference type="RefSeq" id="WP_345165235.1">
    <property type="nucleotide sequence ID" value="NZ_BAABGX010000002.1"/>
</dbReference>
<evidence type="ECO:0000313" key="1">
    <source>
        <dbReference type="EMBL" id="GAA4305417.1"/>
    </source>
</evidence>
<evidence type="ECO:0008006" key="3">
    <source>
        <dbReference type="Google" id="ProtNLM"/>
    </source>
</evidence>
<dbReference type="Proteomes" id="UP001501844">
    <property type="component" value="Unassembled WGS sequence"/>
</dbReference>